<feature type="signal peptide" evidence="7">
    <location>
        <begin position="1"/>
        <end position="23"/>
    </location>
</feature>
<evidence type="ECO:0000256" key="5">
    <source>
        <dbReference type="ARBA" id="ARBA00023136"/>
    </source>
</evidence>
<comment type="subcellular location">
    <subcellularLocation>
        <location evidence="1">Cell membrane</location>
        <topology evidence="1">Lipid-anchor</topology>
    </subcellularLocation>
</comment>
<evidence type="ECO:0000256" key="7">
    <source>
        <dbReference type="SAM" id="SignalP"/>
    </source>
</evidence>
<comment type="similarity">
    <text evidence="2">Belongs to the BMP lipoprotein family.</text>
</comment>
<dbReference type="RefSeq" id="WP_056974081.1">
    <property type="nucleotide sequence ID" value="NZ_AYZL01000006.1"/>
</dbReference>
<dbReference type="PATRIC" id="fig|1423744.4.peg.1144"/>
<evidence type="ECO:0000256" key="3">
    <source>
        <dbReference type="ARBA" id="ARBA00022475"/>
    </source>
</evidence>
<dbReference type="Gene3D" id="3.40.50.2300">
    <property type="match status" value="2"/>
</dbReference>
<dbReference type="CDD" id="cd06354">
    <property type="entry name" value="PBP1_PrnA-like"/>
    <property type="match status" value="1"/>
</dbReference>
<gene>
    <name evidence="9" type="ORF">FC86_GL001115</name>
</gene>
<sequence>MNKLIKKISLAILALGIIIPLSACTNRSASNNSESQNKGNSLAVALLTDLNGVDDKSFNQSAWEGLTKWGKEHNLTKGLGGYDYVQSHQDSDYPVNINKLIKNNYNLIYAIGYKLDKAVTDGAKQNPNTKFAIIDTVVPDLDNVTSLTFKDNESAYLAGMSAALNSKTKKIGFIGGVKGEVINRFEAGYVAGAKAAVPDIQVDVKYVGAFDKADVAKSIATAMYNNGNDAIYQAAGSAGLGVFSSAKDARKSGKEVYVVGCDRDQTEEGQYDGGNLTLTSSIKALNTVVEEVSNETLAGNFPGKQHKVFGLKENGVDISKGQLSTDIWNKVEQTKQDIIDGKITVPEKP</sequence>
<dbReference type="Proteomes" id="UP000051378">
    <property type="component" value="Unassembled WGS sequence"/>
</dbReference>
<keyword evidence="4 7" id="KW-0732">Signal</keyword>
<dbReference type="STRING" id="1423744.FC86_GL001115"/>
<dbReference type="GO" id="GO:0005886">
    <property type="term" value="C:plasma membrane"/>
    <property type="evidence" value="ECO:0007669"/>
    <property type="project" value="UniProtKB-SubCell"/>
</dbReference>
<feature type="domain" description="ABC transporter substrate-binding protein PnrA-like" evidence="8">
    <location>
        <begin position="46"/>
        <end position="347"/>
    </location>
</feature>
<dbReference type="AlphaFoldDB" id="A0A0R2DUV7"/>
<evidence type="ECO:0000256" key="4">
    <source>
        <dbReference type="ARBA" id="ARBA00022729"/>
    </source>
</evidence>
<keyword evidence="10" id="KW-1185">Reference proteome</keyword>
<dbReference type="InterPro" id="IPR050957">
    <property type="entry name" value="BMP_lipoprotein"/>
</dbReference>
<evidence type="ECO:0000256" key="6">
    <source>
        <dbReference type="ARBA" id="ARBA00023288"/>
    </source>
</evidence>
<dbReference type="PANTHER" id="PTHR34296:SF2">
    <property type="entry name" value="ABC TRANSPORTER GUANOSINE-BINDING PROTEIN NUPN"/>
    <property type="match status" value="1"/>
</dbReference>
<proteinExistence type="inferred from homology"/>
<keyword evidence="6" id="KW-0449">Lipoprotein</keyword>
<dbReference type="PANTHER" id="PTHR34296">
    <property type="entry name" value="TRANSCRIPTIONAL ACTIVATOR PROTEIN MED"/>
    <property type="match status" value="1"/>
</dbReference>
<dbReference type="EMBL" id="AYZL01000006">
    <property type="protein sequence ID" value="KRN04759.1"/>
    <property type="molecule type" value="Genomic_DNA"/>
</dbReference>
<evidence type="ECO:0000313" key="9">
    <source>
        <dbReference type="EMBL" id="KRN04759.1"/>
    </source>
</evidence>
<name>A0A0R2DUV7_9LACO</name>
<dbReference type="Pfam" id="PF02608">
    <property type="entry name" value="Bmp"/>
    <property type="match status" value="1"/>
</dbReference>
<organism evidence="9 10">
    <name type="scientific">Holzapfeliella floricola DSM 23037 = JCM 16512</name>
    <dbReference type="NCBI Taxonomy" id="1423744"/>
    <lineage>
        <taxon>Bacteria</taxon>
        <taxon>Bacillati</taxon>
        <taxon>Bacillota</taxon>
        <taxon>Bacilli</taxon>
        <taxon>Lactobacillales</taxon>
        <taxon>Lactobacillaceae</taxon>
        <taxon>Holzapfeliella</taxon>
    </lineage>
</organism>
<evidence type="ECO:0000256" key="1">
    <source>
        <dbReference type="ARBA" id="ARBA00004193"/>
    </source>
</evidence>
<feature type="chain" id="PRO_5038850763" evidence="7">
    <location>
        <begin position="24"/>
        <end position="349"/>
    </location>
</feature>
<dbReference type="OrthoDB" id="9784230at2"/>
<reference evidence="9 10" key="1">
    <citation type="journal article" date="2015" name="Genome Announc.">
        <title>Expanding the biotechnology potential of lactobacilli through comparative genomics of 213 strains and associated genera.</title>
        <authorList>
            <person name="Sun Z."/>
            <person name="Harris H.M."/>
            <person name="McCann A."/>
            <person name="Guo C."/>
            <person name="Argimon S."/>
            <person name="Zhang W."/>
            <person name="Yang X."/>
            <person name="Jeffery I.B."/>
            <person name="Cooney J.C."/>
            <person name="Kagawa T.F."/>
            <person name="Liu W."/>
            <person name="Song Y."/>
            <person name="Salvetti E."/>
            <person name="Wrobel A."/>
            <person name="Rasinkangas P."/>
            <person name="Parkhill J."/>
            <person name="Rea M.C."/>
            <person name="O'Sullivan O."/>
            <person name="Ritari J."/>
            <person name="Douillard F.P."/>
            <person name="Paul Ross R."/>
            <person name="Yang R."/>
            <person name="Briner A.E."/>
            <person name="Felis G.E."/>
            <person name="de Vos W.M."/>
            <person name="Barrangou R."/>
            <person name="Klaenhammer T.R."/>
            <person name="Caufield P.W."/>
            <person name="Cui Y."/>
            <person name="Zhang H."/>
            <person name="O'Toole P.W."/>
        </authorList>
    </citation>
    <scope>NUCLEOTIDE SEQUENCE [LARGE SCALE GENOMIC DNA]</scope>
    <source>
        <strain evidence="9 10">DSM 23037</strain>
    </source>
</reference>
<protein>
    <submittedName>
        <fullName evidence="9">ABC transporter binding protein</fullName>
    </submittedName>
</protein>
<evidence type="ECO:0000259" key="8">
    <source>
        <dbReference type="Pfam" id="PF02608"/>
    </source>
</evidence>
<keyword evidence="3" id="KW-1003">Cell membrane</keyword>
<dbReference type="InterPro" id="IPR003760">
    <property type="entry name" value="PnrA-like"/>
</dbReference>
<evidence type="ECO:0000256" key="2">
    <source>
        <dbReference type="ARBA" id="ARBA00008610"/>
    </source>
</evidence>
<keyword evidence="5" id="KW-0472">Membrane</keyword>
<accession>A0A0R2DUV7</accession>
<comment type="caution">
    <text evidence="9">The sequence shown here is derived from an EMBL/GenBank/DDBJ whole genome shotgun (WGS) entry which is preliminary data.</text>
</comment>
<evidence type="ECO:0000313" key="10">
    <source>
        <dbReference type="Proteomes" id="UP000051378"/>
    </source>
</evidence>
<dbReference type="SUPFAM" id="SSF53822">
    <property type="entry name" value="Periplasmic binding protein-like I"/>
    <property type="match status" value="1"/>
</dbReference>
<dbReference type="InterPro" id="IPR028082">
    <property type="entry name" value="Peripla_BP_I"/>
</dbReference>